<dbReference type="EMBL" id="NWSY01000070">
    <property type="protein sequence ID" value="PDT19095.1"/>
    <property type="molecule type" value="Genomic_DNA"/>
</dbReference>
<evidence type="ECO:0000256" key="4">
    <source>
        <dbReference type="SAM" id="Phobius"/>
    </source>
</evidence>
<dbReference type="InterPro" id="IPR036259">
    <property type="entry name" value="MFS_trans_sf"/>
</dbReference>
<evidence type="ECO:0000256" key="1">
    <source>
        <dbReference type="ARBA" id="ARBA00022692"/>
    </source>
</evidence>
<evidence type="ECO:0000256" key="2">
    <source>
        <dbReference type="ARBA" id="ARBA00022989"/>
    </source>
</evidence>
<organism evidence="6 7">
    <name type="scientific">Rhizobium hidalgonense</name>
    <dbReference type="NCBI Taxonomy" id="1538159"/>
    <lineage>
        <taxon>Bacteria</taxon>
        <taxon>Pseudomonadati</taxon>
        <taxon>Pseudomonadota</taxon>
        <taxon>Alphaproteobacteria</taxon>
        <taxon>Hyphomicrobiales</taxon>
        <taxon>Rhizobiaceae</taxon>
        <taxon>Rhizobium/Agrobacterium group</taxon>
        <taxon>Rhizobium</taxon>
    </lineage>
</organism>
<evidence type="ECO:0000256" key="3">
    <source>
        <dbReference type="ARBA" id="ARBA00023136"/>
    </source>
</evidence>
<accession>A0ABX4JGB7</accession>
<feature type="transmembrane region" description="Helical" evidence="4">
    <location>
        <begin position="49"/>
        <end position="70"/>
    </location>
</feature>
<protein>
    <recommendedName>
        <fullName evidence="5">Major facilitator superfamily (MFS) profile domain-containing protein</fullName>
    </recommendedName>
</protein>
<keyword evidence="7" id="KW-1185">Reference proteome</keyword>
<keyword evidence="1 4" id="KW-0812">Transmembrane</keyword>
<evidence type="ECO:0000313" key="6">
    <source>
        <dbReference type="EMBL" id="PDT19095.1"/>
    </source>
</evidence>
<feature type="domain" description="Major facilitator superfamily (MFS) profile" evidence="5">
    <location>
        <begin position="1"/>
        <end position="74"/>
    </location>
</feature>
<dbReference type="Gene3D" id="1.20.1250.20">
    <property type="entry name" value="MFS general substrate transporter like domains"/>
    <property type="match status" value="1"/>
</dbReference>
<name>A0ABX4JGB7_9HYPH</name>
<dbReference type="PROSITE" id="PS50850">
    <property type="entry name" value="MFS"/>
    <property type="match status" value="1"/>
</dbReference>
<dbReference type="InterPro" id="IPR020846">
    <property type="entry name" value="MFS_dom"/>
</dbReference>
<evidence type="ECO:0000259" key="5">
    <source>
        <dbReference type="PROSITE" id="PS50850"/>
    </source>
</evidence>
<dbReference type="Proteomes" id="UP000219914">
    <property type="component" value="Unassembled WGS sequence"/>
</dbReference>
<comment type="caution">
    <text evidence="6">The sequence shown here is derived from an EMBL/GenBank/DDBJ whole genome shotgun (WGS) entry which is preliminary data.</text>
</comment>
<dbReference type="SUPFAM" id="SSF103473">
    <property type="entry name" value="MFS general substrate transporter"/>
    <property type="match status" value="1"/>
</dbReference>
<evidence type="ECO:0000313" key="7">
    <source>
        <dbReference type="Proteomes" id="UP000219914"/>
    </source>
</evidence>
<keyword evidence="2 4" id="KW-1133">Transmembrane helix</keyword>
<sequence>MGAAFCFFSGSAAAGGIAFINSLGNLGAFVGPFVIGYLRSQPGGFSTGLYALAIMGLAATVMLIFLLRLLRLLRQTRSKQPDVLVFVVT</sequence>
<gene>
    <name evidence="6" type="ORF">CO674_35050</name>
</gene>
<proteinExistence type="predicted"/>
<reference evidence="6 7" key="1">
    <citation type="submission" date="2017-09" db="EMBL/GenBank/DDBJ databases">
        <title>Comparative genomics of rhizobia isolated from Phaseolus vulgaris in China.</title>
        <authorList>
            <person name="Tong W."/>
        </authorList>
    </citation>
    <scope>NUCLEOTIDE SEQUENCE [LARGE SCALE GENOMIC DNA]</scope>
    <source>
        <strain evidence="6 7">FH14</strain>
    </source>
</reference>
<keyword evidence="3 4" id="KW-0472">Membrane</keyword>